<dbReference type="AlphaFoldDB" id="A0A1I7PI08"/>
<dbReference type="PANTHER" id="PTHR37164">
    <property type="entry name" value="BACTERIOHEMERYTHRIN"/>
    <property type="match status" value="1"/>
</dbReference>
<dbReference type="NCBIfam" id="TIGR02481">
    <property type="entry name" value="hemeryth_dom"/>
    <property type="match status" value="1"/>
</dbReference>
<dbReference type="SUPFAM" id="SSF47188">
    <property type="entry name" value="Hemerythrin-like"/>
    <property type="match status" value="1"/>
</dbReference>
<comment type="similarity">
    <text evidence="1">Belongs to the hemerythrin family.</text>
</comment>
<keyword evidence="2" id="KW-0479">Metal-binding</keyword>
<dbReference type="InterPro" id="IPR035938">
    <property type="entry name" value="Hemerythrin-like_sf"/>
</dbReference>
<dbReference type="RefSeq" id="WP_069960632.1">
    <property type="nucleotide sequence ID" value="NZ_CP016094.1"/>
</dbReference>
<dbReference type="InterPro" id="IPR050669">
    <property type="entry name" value="Hemerythrin"/>
</dbReference>
<sequence length="139" mass="15720">MLEWTSNLATGNADVDRQHQEIFAKLNGIEEVIQQGADKECLIRLITALLDYTYIHFHHEESAMSCTRCPFHDSNCDAHRGFIERLRHWLAVVMEGRATPAMLQEVHSESCAWILHHIAKVDIGLLQSSSRSNAPLLAS</sequence>
<dbReference type="Pfam" id="PF01814">
    <property type="entry name" value="Hemerythrin"/>
    <property type="match status" value="1"/>
</dbReference>
<evidence type="ECO:0000256" key="1">
    <source>
        <dbReference type="ARBA" id="ARBA00010587"/>
    </source>
</evidence>
<evidence type="ECO:0000313" key="6">
    <source>
        <dbReference type="Proteomes" id="UP000095228"/>
    </source>
</evidence>
<accession>A0A1I7PI08</accession>
<dbReference type="Gene3D" id="1.20.120.50">
    <property type="entry name" value="Hemerythrin-like"/>
    <property type="match status" value="1"/>
</dbReference>
<keyword evidence="3" id="KW-0408">Iron</keyword>
<feature type="domain" description="Hemerythrin-like" evidence="4">
    <location>
        <begin position="11"/>
        <end position="122"/>
    </location>
</feature>
<evidence type="ECO:0000313" key="5">
    <source>
        <dbReference type="EMBL" id="AOS43260.1"/>
    </source>
</evidence>
<proteinExistence type="inferred from homology"/>
<protein>
    <recommendedName>
        <fullName evidence="4">Hemerythrin-like domain-containing protein</fullName>
    </recommendedName>
</protein>
<dbReference type="PANTHER" id="PTHR37164:SF1">
    <property type="entry name" value="BACTERIOHEMERYTHRIN"/>
    <property type="match status" value="1"/>
</dbReference>
<gene>
    <name evidence="5" type="ORF">Verru16b_00303</name>
</gene>
<dbReference type="CDD" id="cd12107">
    <property type="entry name" value="Hemerythrin"/>
    <property type="match status" value="1"/>
</dbReference>
<dbReference type="OrthoDB" id="9797092at2"/>
<dbReference type="InterPro" id="IPR012827">
    <property type="entry name" value="Hemerythrin_metal-bd"/>
</dbReference>
<dbReference type="GO" id="GO:0046872">
    <property type="term" value="F:metal ion binding"/>
    <property type="evidence" value="ECO:0007669"/>
    <property type="project" value="UniProtKB-KW"/>
</dbReference>
<reference evidence="5 6" key="1">
    <citation type="submission" date="2016-06" db="EMBL/GenBank/DDBJ databases">
        <title>Three novel species with peptidoglycan cell walls form the new genus Lacunisphaera gen. nov. in the family Opitutaceae of the verrucomicrobial subdivision 4.</title>
        <authorList>
            <person name="Rast P."/>
            <person name="Gloeckner I."/>
            <person name="Jogler M."/>
            <person name="Boedeker C."/>
            <person name="Jeske O."/>
            <person name="Wiegand S."/>
            <person name="Reinhardt R."/>
            <person name="Schumann P."/>
            <person name="Rohde M."/>
            <person name="Spring S."/>
            <person name="Gloeckner F.O."/>
            <person name="Jogler C."/>
        </authorList>
    </citation>
    <scope>NUCLEOTIDE SEQUENCE [LARGE SCALE GENOMIC DNA]</scope>
    <source>
        <strain evidence="5 6">IG16b</strain>
    </source>
</reference>
<organism evidence="5 6">
    <name type="scientific">Lacunisphaera limnophila</name>
    <dbReference type="NCBI Taxonomy" id="1838286"/>
    <lineage>
        <taxon>Bacteria</taxon>
        <taxon>Pseudomonadati</taxon>
        <taxon>Verrucomicrobiota</taxon>
        <taxon>Opitutia</taxon>
        <taxon>Opitutales</taxon>
        <taxon>Opitutaceae</taxon>
        <taxon>Lacunisphaera</taxon>
    </lineage>
</organism>
<keyword evidence="6" id="KW-1185">Reference proteome</keyword>
<name>A0A1I7PI08_9BACT</name>
<dbReference type="InterPro" id="IPR012312">
    <property type="entry name" value="Hemerythrin-like"/>
</dbReference>
<dbReference type="EMBL" id="CP016094">
    <property type="protein sequence ID" value="AOS43260.1"/>
    <property type="molecule type" value="Genomic_DNA"/>
</dbReference>
<evidence type="ECO:0000256" key="3">
    <source>
        <dbReference type="ARBA" id="ARBA00023004"/>
    </source>
</evidence>
<evidence type="ECO:0000259" key="4">
    <source>
        <dbReference type="Pfam" id="PF01814"/>
    </source>
</evidence>
<dbReference type="KEGG" id="obg:Verru16b_00303"/>
<dbReference type="Proteomes" id="UP000095228">
    <property type="component" value="Chromosome"/>
</dbReference>
<evidence type="ECO:0000256" key="2">
    <source>
        <dbReference type="ARBA" id="ARBA00022723"/>
    </source>
</evidence>